<dbReference type="Proteomes" id="UP000276061">
    <property type="component" value="Unassembled WGS sequence"/>
</dbReference>
<dbReference type="InterPro" id="IPR054496">
    <property type="entry name" value="E217_GP41"/>
</dbReference>
<dbReference type="RefSeq" id="WP_123252323.1">
    <property type="nucleotide sequence ID" value="NZ_RJLR01000012.1"/>
</dbReference>
<proteinExistence type="predicted"/>
<evidence type="ECO:0000313" key="2">
    <source>
        <dbReference type="Proteomes" id="UP000276061"/>
    </source>
</evidence>
<accession>A0A3N0G630</accession>
<dbReference type="Pfam" id="PF22759">
    <property type="entry name" value="E217_GP41"/>
    <property type="match status" value="1"/>
</dbReference>
<evidence type="ECO:0000313" key="1">
    <source>
        <dbReference type="EMBL" id="RNM07696.1"/>
    </source>
</evidence>
<name>A0A3N0G630_9GAMM</name>
<protein>
    <submittedName>
        <fullName evidence="1">Uncharacterized protein</fullName>
    </submittedName>
</protein>
<comment type="caution">
    <text evidence="1">The sequence shown here is derived from an EMBL/GenBank/DDBJ whole genome shotgun (WGS) entry which is preliminary data.</text>
</comment>
<organism evidence="1 2">
    <name type="scientific">Dickeya undicola</name>
    <dbReference type="NCBI Taxonomy" id="1577887"/>
    <lineage>
        <taxon>Bacteria</taxon>
        <taxon>Pseudomonadati</taxon>
        <taxon>Pseudomonadota</taxon>
        <taxon>Gammaproteobacteria</taxon>
        <taxon>Enterobacterales</taxon>
        <taxon>Pectobacteriaceae</taxon>
        <taxon>Dickeya</taxon>
    </lineage>
</organism>
<dbReference type="NCBIfam" id="NF047561">
    <property type="entry name" value="orf58_phage_fam"/>
    <property type="match status" value="1"/>
</dbReference>
<dbReference type="EMBL" id="RJLR01000012">
    <property type="protein sequence ID" value="RNM07696.1"/>
    <property type="molecule type" value="Genomic_DNA"/>
</dbReference>
<gene>
    <name evidence="1" type="ORF">EF878_07095</name>
</gene>
<reference evidence="1 2" key="1">
    <citation type="submission" date="2018-11" db="EMBL/GenBank/DDBJ databases">
        <title>Characterization of surface water Dickeya isolates.</title>
        <authorList>
            <person name="Van Gijsegem F."/>
            <person name="Pedron J."/>
        </authorList>
    </citation>
    <scope>NUCLEOTIDE SEQUENCE [LARGE SCALE GENOMIC DNA]</scope>
    <source>
        <strain evidence="1 2">FVG1-MFV-O17</strain>
    </source>
</reference>
<dbReference type="AlphaFoldDB" id="A0A3N0G630"/>
<dbReference type="OrthoDB" id="6469832at2"/>
<sequence>MSDDIFGRTYSLQITTVDGTVVTCEPPTQIRFMITNMPENQVATAQITLYGISAEYRALMQRFDEQKQRYGTVKLSAGYDSSSGEIYSGQINSVEIGRDGVSVYIRLNCWSIDTWRDAVIGKTWGEKTPAADVLRDVAATFDLPVEMIGDFSGLPVFQQGFTIAFTSSRDFLNSRQSEWGYSWYITTSRVTIVKSGSSRAITHEISSENGMEGMPRWYQTDMEVDVRLDHTIQPGDIIRVSSDFWTISYSGMYQTGLNNKADKQRREGRFRVLATSHAGDYWGDLWTTTIRCLWDSQ</sequence>